<name>A0A9Q1GVE0_9CARY</name>
<feature type="compositionally biased region" description="Basic and acidic residues" evidence="1">
    <location>
        <begin position="9"/>
        <end position="21"/>
    </location>
</feature>
<feature type="compositionally biased region" description="Basic and acidic residues" evidence="1">
    <location>
        <begin position="106"/>
        <end position="161"/>
    </location>
</feature>
<dbReference type="EMBL" id="JAKOGI010001326">
    <property type="protein sequence ID" value="KAJ8426239.1"/>
    <property type="molecule type" value="Genomic_DNA"/>
</dbReference>
<feature type="region of interest" description="Disordered" evidence="1">
    <location>
        <begin position="98"/>
        <end position="161"/>
    </location>
</feature>
<evidence type="ECO:0000313" key="3">
    <source>
        <dbReference type="Proteomes" id="UP001153076"/>
    </source>
</evidence>
<reference evidence="2" key="1">
    <citation type="submission" date="2022-04" db="EMBL/GenBank/DDBJ databases">
        <title>Carnegiea gigantea Genome sequencing and assembly v2.</title>
        <authorList>
            <person name="Copetti D."/>
            <person name="Sanderson M.J."/>
            <person name="Burquez A."/>
            <person name="Wojciechowski M.F."/>
        </authorList>
    </citation>
    <scope>NUCLEOTIDE SEQUENCE</scope>
    <source>
        <strain evidence="2">SGP5-SGP5p</strain>
        <tissue evidence="2">Aerial part</tissue>
    </source>
</reference>
<sequence>MEEDISLQKAEEKKEGKKQNATEKPLSTHPNTETASNKPQQEEQTLEKNPYEIREEAKRGEVGRNKKGEGKEEGIPCYTITVGAKLIKASSTERHIYEVEISGSSDNKERNAREAESKDESSDRSPEKPQEKKESSDKSHSKLQHKERQEKGEESSCSKNEKACIKSKRKLAIEQKDAQLSIGAALPEERTSSSGQNVQMAPQEQPLRYEKDGNEENAFIIRISIRSFSSMMARLNDAQTEAVR</sequence>
<dbReference type="AlphaFoldDB" id="A0A9Q1GVE0"/>
<protein>
    <submittedName>
        <fullName evidence="2">Uncharacterized protein</fullName>
    </submittedName>
</protein>
<comment type="caution">
    <text evidence="2">The sequence shown here is derived from an EMBL/GenBank/DDBJ whole genome shotgun (WGS) entry which is preliminary data.</text>
</comment>
<gene>
    <name evidence="2" type="ORF">Cgig2_018524</name>
</gene>
<keyword evidence="3" id="KW-1185">Reference proteome</keyword>
<proteinExistence type="predicted"/>
<evidence type="ECO:0000256" key="1">
    <source>
        <dbReference type="SAM" id="MobiDB-lite"/>
    </source>
</evidence>
<accession>A0A9Q1GVE0</accession>
<feature type="compositionally biased region" description="Basic and acidic residues" evidence="1">
    <location>
        <begin position="45"/>
        <end position="74"/>
    </location>
</feature>
<feature type="compositionally biased region" description="Polar residues" evidence="1">
    <location>
        <begin position="28"/>
        <end position="43"/>
    </location>
</feature>
<evidence type="ECO:0000313" key="2">
    <source>
        <dbReference type="EMBL" id="KAJ8426239.1"/>
    </source>
</evidence>
<feature type="compositionally biased region" description="Polar residues" evidence="1">
    <location>
        <begin position="192"/>
        <end position="202"/>
    </location>
</feature>
<dbReference type="Proteomes" id="UP001153076">
    <property type="component" value="Unassembled WGS sequence"/>
</dbReference>
<feature type="region of interest" description="Disordered" evidence="1">
    <location>
        <begin position="1"/>
        <end position="79"/>
    </location>
</feature>
<organism evidence="2 3">
    <name type="scientific">Carnegiea gigantea</name>
    <dbReference type="NCBI Taxonomy" id="171969"/>
    <lineage>
        <taxon>Eukaryota</taxon>
        <taxon>Viridiplantae</taxon>
        <taxon>Streptophyta</taxon>
        <taxon>Embryophyta</taxon>
        <taxon>Tracheophyta</taxon>
        <taxon>Spermatophyta</taxon>
        <taxon>Magnoliopsida</taxon>
        <taxon>eudicotyledons</taxon>
        <taxon>Gunneridae</taxon>
        <taxon>Pentapetalae</taxon>
        <taxon>Caryophyllales</taxon>
        <taxon>Cactineae</taxon>
        <taxon>Cactaceae</taxon>
        <taxon>Cactoideae</taxon>
        <taxon>Echinocereeae</taxon>
        <taxon>Carnegiea</taxon>
    </lineage>
</organism>
<feature type="region of interest" description="Disordered" evidence="1">
    <location>
        <begin position="186"/>
        <end position="212"/>
    </location>
</feature>